<keyword evidence="2" id="KW-1185">Reference proteome</keyword>
<sequence length="239" mass="26020">MLCRKNSVKIGSGSVPVYLNVYDLTSINGYAYWLGLGVYHSGVQVHGIEYAFGAHEYPTTGIFEGEPKQCDGFTFRKAILIGWTEMGPLEVRGVMEELAQVYKGSAYNLITKNCNHFCNDACVRLTGNAIPSWVNRLARIGMFCNCIIPARLNTTKVGHHRIEDKLCDGDKKKPTSSSSRFTSSSNSSSSSSSSPSGTSRSSRNRVEQICSLCAELSKSAACGDKPITGASKPPHHIRL</sequence>
<dbReference type="Proteomes" id="UP000828048">
    <property type="component" value="Chromosome 9"/>
</dbReference>
<protein>
    <submittedName>
        <fullName evidence="1">Uncharacterized protein</fullName>
    </submittedName>
</protein>
<name>A0ACB7ZJC7_9ERIC</name>
<comment type="caution">
    <text evidence="1">The sequence shown here is derived from an EMBL/GenBank/DDBJ whole genome shotgun (WGS) entry which is preliminary data.</text>
</comment>
<reference evidence="1 2" key="1">
    <citation type="journal article" date="2021" name="Hortic Res">
        <title>High-quality reference genome and annotation aids understanding of berry development for evergreen blueberry (Vaccinium darrowii).</title>
        <authorList>
            <person name="Yu J."/>
            <person name="Hulse-Kemp A.M."/>
            <person name="Babiker E."/>
            <person name="Staton M."/>
        </authorList>
    </citation>
    <scope>NUCLEOTIDE SEQUENCE [LARGE SCALE GENOMIC DNA]</scope>
    <source>
        <strain evidence="2">cv. NJ 8807/NJ 8810</strain>
        <tissue evidence="1">Young leaf</tissue>
    </source>
</reference>
<evidence type="ECO:0000313" key="1">
    <source>
        <dbReference type="EMBL" id="KAH7865962.1"/>
    </source>
</evidence>
<dbReference type="EMBL" id="CM037159">
    <property type="protein sequence ID" value="KAH7865962.1"/>
    <property type="molecule type" value="Genomic_DNA"/>
</dbReference>
<accession>A0ACB7ZJC7</accession>
<proteinExistence type="predicted"/>
<organism evidence="1 2">
    <name type="scientific">Vaccinium darrowii</name>
    <dbReference type="NCBI Taxonomy" id="229202"/>
    <lineage>
        <taxon>Eukaryota</taxon>
        <taxon>Viridiplantae</taxon>
        <taxon>Streptophyta</taxon>
        <taxon>Embryophyta</taxon>
        <taxon>Tracheophyta</taxon>
        <taxon>Spermatophyta</taxon>
        <taxon>Magnoliopsida</taxon>
        <taxon>eudicotyledons</taxon>
        <taxon>Gunneridae</taxon>
        <taxon>Pentapetalae</taxon>
        <taxon>asterids</taxon>
        <taxon>Ericales</taxon>
        <taxon>Ericaceae</taxon>
        <taxon>Vaccinioideae</taxon>
        <taxon>Vaccinieae</taxon>
        <taxon>Vaccinium</taxon>
    </lineage>
</organism>
<evidence type="ECO:0000313" key="2">
    <source>
        <dbReference type="Proteomes" id="UP000828048"/>
    </source>
</evidence>
<gene>
    <name evidence="1" type="ORF">Vadar_013644</name>
</gene>